<gene>
    <name evidence="2" type="ORF">GND95_09770</name>
</gene>
<name>A0A7C8HDX9_9FIRM</name>
<evidence type="ECO:0008006" key="4">
    <source>
        <dbReference type="Google" id="ProtNLM"/>
    </source>
</evidence>
<dbReference type="Pfam" id="PF05137">
    <property type="entry name" value="PilN"/>
    <property type="match status" value="1"/>
</dbReference>
<evidence type="ECO:0000313" key="2">
    <source>
        <dbReference type="EMBL" id="KAE9633153.1"/>
    </source>
</evidence>
<dbReference type="InterPro" id="IPR052534">
    <property type="entry name" value="Extracell_DNA_Util/SecSys_Comp"/>
</dbReference>
<comment type="caution">
    <text evidence="2">The sequence shown here is derived from an EMBL/GenBank/DDBJ whole genome shotgun (WGS) entry which is preliminary data.</text>
</comment>
<dbReference type="PANTHER" id="PTHR40278">
    <property type="entry name" value="DNA UTILIZATION PROTEIN HOFN"/>
    <property type="match status" value="1"/>
</dbReference>
<protein>
    <recommendedName>
        <fullName evidence="4">PilN domain-containing protein</fullName>
    </recommendedName>
</protein>
<dbReference type="InterPro" id="IPR007813">
    <property type="entry name" value="PilN"/>
</dbReference>
<evidence type="ECO:0000313" key="3">
    <source>
        <dbReference type="Proteomes" id="UP000483018"/>
    </source>
</evidence>
<reference evidence="2 3" key="1">
    <citation type="submission" date="2019-12" db="EMBL/GenBank/DDBJ databases">
        <title>Defluviitalea raffinosedens, isolated from a biogas fermenter, genome sequencing and characterization.</title>
        <authorList>
            <person name="Rettenmaier R."/>
            <person name="Schneider M."/>
            <person name="Neuhaus K."/>
            <person name="Liebl W."/>
            <person name="Zverlov V."/>
        </authorList>
    </citation>
    <scope>NUCLEOTIDE SEQUENCE [LARGE SCALE GENOMIC DNA]</scope>
    <source>
        <strain evidence="2 3">249c-K6</strain>
    </source>
</reference>
<keyword evidence="1" id="KW-0812">Transmembrane</keyword>
<dbReference type="EMBL" id="WSLF01000009">
    <property type="protein sequence ID" value="KAE9633153.1"/>
    <property type="molecule type" value="Genomic_DNA"/>
</dbReference>
<dbReference type="Proteomes" id="UP000483018">
    <property type="component" value="Unassembled WGS sequence"/>
</dbReference>
<dbReference type="AlphaFoldDB" id="A0A7C8HDX9"/>
<evidence type="ECO:0000256" key="1">
    <source>
        <dbReference type="SAM" id="Phobius"/>
    </source>
</evidence>
<proteinExistence type="predicted"/>
<keyword evidence="1" id="KW-1133">Transmembrane helix</keyword>
<feature type="transmembrane region" description="Helical" evidence="1">
    <location>
        <begin position="24"/>
        <end position="47"/>
    </location>
</feature>
<keyword evidence="3" id="KW-1185">Reference proteome</keyword>
<keyword evidence="1" id="KW-0472">Membrane</keyword>
<accession>A0A7C8HDX9</accession>
<organism evidence="2 3">
    <name type="scientific">Defluviitalea raffinosedens</name>
    <dbReference type="NCBI Taxonomy" id="1450156"/>
    <lineage>
        <taxon>Bacteria</taxon>
        <taxon>Bacillati</taxon>
        <taxon>Bacillota</taxon>
        <taxon>Clostridia</taxon>
        <taxon>Lachnospirales</taxon>
        <taxon>Defluviitaleaceae</taxon>
        <taxon>Defluviitalea</taxon>
    </lineage>
</organism>
<dbReference type="PANTHER" id="PTHR40278:SF1">
    <property type="entry name" value="DNA UTILIZATION PROTEIN HOFN"/>
    <property type="match status" value="1"/>
</dbReference>
<sequence length="189" mass="22003">MMNKEYNFFAPYIRESRKMARMRLGIVTVLLVLVGSMLILQIFSFFYSNKLKKKLSLLESEIDTFEKNPNVQQYNETVRKYEILTEYGEIITNVDRLIQSTDVIDIDIFNTLERCFPANVNITSLSLDMFELSIQGSGTSMKDIAELERNMRNNERFDKVHVSVINRSENTTTFSVTCLIKDVRINEAQ</sequence>